<organism evidence="5 6">
    <name type="scientific">Fluviicoccus keumensis</name>
    <dbReference type="NCBI Taxonomy" id="1435465"/>
    <lineage>
        <taxon>Bacteria</taxon>
        <taxon>Pseudomonadati</taxon>
        <taxon>Pseudomonadota</taxon>
        <taxon>Gammaproteobacteria</taxon>
        <taxon>Moraxellales</taxon>
        <taxon>Moraxellaceae</taxon>
        <taxon>Fluviicoccus</taxon>
    </lineage>
</organism>
<protein>
    <submittedName>
        <fullName evidence="5">AraC-like DNA-binding protein</fullName>
    </submittedName>
</protein>
<dbReference type="Gene3D" id="1.10.10.60">
    <property type="entry name" value="Homeodomain-like"/>
    <property type="match status" value="1"/>
</dbReference>
<dbReference type="AlphaFoldDB" id="A0A4V2G325"/>
<dbReference type="InterPro" id="IPR032687">
    <property type="entry name" value="AraC-type_N"/>
</dbReference>
<dbReference type="PANTHER" id="PTHR47894:SF1">
    <property type="entry name" value="HTH-TYPE TRANSCRIPTIONAL REGULATOR VQSM"/>
    <property type="match status" value="1"/>
</dbReference>
<dbReference type="EMBL" id="SHKX01000018">
    <property type="protein sequence ID" value="RZU35396.1"/>
    <property type="molecule type" value="Genomic_DNA"/>
</dbReference>
<dbReference type="PANTHER" id="PTHR47894">
    <property type="entry name" value="HTH-TYPE TRANSCRIPTIONAL REGULATOR GADX"/>
    <property type="match status" value="1"/>
</dbReference>
<evidence type="ECO:0000313" key="6">
    <source>
        <dbReference type="Proteomes" id="UP000292423"/>
    </source>
</evidence>
<comment type="caution">
    <text evidence="5">The sequence shown here is derived from an EMBL/GenBank/DDBJ whole genome shotgun (WGS) entry which is preliminary data.</text>
</comment>
<dbReference type="RefSeq" id="WP_130415939.1">
    <property type="nucleotide sequence ID" value="NZ_SHKX01000018.1"/>
</dbReference>
<dbReference type="Pfam" id="PF12625">
    <property type="entry name" value="Arabinose_bd"/>
    <property type="match status" value="1"/>
</dbReference>
<evidence type="ECO:0000256" key="1">
    <source>
        <dbReference type="ARBA" id="ARBA00023015"/>
    </source>
</evidence>
<dbReference type="GO" id="GO:0003700">
    <property type="term" value="F:DNA-binding transcription factor activity"/>
    <property type="evidence" value="ECO:0007669"/>
    <property type="project" value="InterPro"/>
</dbReference>
<dbReference type="SUPFAM" id="SSF46689">
    <property type="entry name" value="Homeodomain-like"/>
    <property type="match status" value="1"/>
</dbReference>
<keyword evidence="2 5" id="KW-0238">DNA-binding</keyword>
<feature type="domain" description="HTH araC/xylS-type" evidence="4">
    <location>
        <begin position="223"/>
        <end position="320"/>
    </location>
</feature>
<evidence type="ECO:0000256" key="2">
    <source>
        <dbReference type="ARBA" id="ARBA00023125"/>
    </source>
</evidence>
<reference evidence="5 6" key="1">
    <citation type="submission" date="2019-02" db="EMBL/GenBank/DDBJ databases">
        <title>Genomic Encyclopedia of Type Strains, Phase IV (KMG-IV): sequencing the most valuable type-strain genomes for metagenomic binning, comparative biology and taxonomic classification.</title>
        <authorList>
            <person name="Goeker M."/>
        </authorList>
    </citation>
    <scope>NUCLEOTIDE SEQUENCE [LARGE SCALE GENOMIC DNA]</scope>
    <source>
        <strain evidence="5 6">DSM 105135</strain>
    </source>
</reference>
<proteinExistence type="predicted"/>
<dbReference type="GO" id="GO:0000976">
    <property type="term" value="F:transcription cis-regulatory region binding"/>
    <property type="evidence" value="ECO:0007669"/>
    <property type="project" value="TreeGrafter"/>
</dbReference>
<sequence>MQELPFVPVIYLLKLVELMEEEHLRTDVILRECGISQSLLSKPEVYLSVHQSRAVMQKFLGLTSLSQPGIRYGYRLDMLTHGLFGFVFLFRGNFHDLMDQVVGYMRVRMPLIKLDIRHEPDFIGITVDCALRQPEVEAFLTQTILGSYYKLGSLVTRNVTLHVRPGIFTDTRNLQTLLPIPIQFDHPVNEIRFHVSEAGAATEKPQPTDESEAIETDLPGIVVRLRQYILSHVGEPLATEDAASHLGMSERTLRRRLAEGGHNYHQIRLDVRMSAALRYLQTSHLSIERIAGIVGYSDQATFSRAFLKWHGETPDAARRKTLKQYVKKNE</sequence>
<dbReference type="PROSITE" id="PS01124">
    <property type="entry name" value="HTH_ARAC_FAMILY_2"/>
    <property type="match status" value="1"/>
</dbReference>
<dbReference type="InterPro" id="IPR009057">
    <property type="entry name" value="Homeodomain-like_sf"/>
</dbReference>
<evidence type="ECO:0000259" key="4">
    <source>
        <dbReference type="PROSITE" id="PS01124"/>
    </source>
</evidence>
<dbReference type="InterPro" id="IPR018060">
    <property type="entry name" value="HTH_AraC"/>
</dbReference>
<dbReference type="SMART" id="SM00342">
    <property type="entry name" value="HTH_ARAC"/>
    <property type="match status" value="1"/>
</dbReference>
<keyword evidence="6" id="KW-1185">Reference proteome</keyword>
<dbReference type="Proteomes" id="UP000292423">
    <property type="component" value="Unassembled WGS sequence"/>
</dbReference>
<dbReference type="GO" id="GO:0005829">
    <property type="term" value="C:cytosol"/>
    <property type="evidence" value="ECO:0007669"/>
    <property type="project" value="TreeGrafter"/>
</dbReference>
<accession>A0A4V2G325</accession>
<dbReference type="OrthoDB" id="2547276at2"/>
<gene>
    <name evidence="5" type="ORF">EV700_3349</name>
</gene>
<keyword evidence="3" id="KW-0804">Transcription</keyword>
<evidence type="ECO:0000313" key="5">
    <source>
        <dbReference type="EMBL" id="RZU35396.1"/>
    </source>
</evidence>
<dbReference type="Pfam" id="PF12833">
    <property type="entry name" value="HTH_18"/>
    <property type="match status" value="1"/>
</dbReference>
<keyword evidence="1" id="KW-0805">Transcription regulation</keyword>
<name>A0A4V2G325_9GAMM</name>
<evidence type="ECO:0000256" key="3">
    <source>
        <dbReference type="ARBA" id="ARBA00023163"/>
    </source>
</evidence>